<evidence type="ECO:0000256" key="4">
    <source>
        <dbReference type="ARBA" id="ARBA00022448"/>
    </source>
</evidence>
<evidence type="ECO:0000256" key="5">
    <source>
        <dbReference type="ARBA" id="ARBA00022475"/>
    </source>
</evidence>
<comment type="subcellular location">
    <subcellularLocation>
        <location evidence="1">Cell inner membrane</location>
    </subcellularLocation>
</comment>
<dbReference type="InterPro" id="IPR022792">
    <property type="entry name" value="T2SS_protein-GspN"/>
</dbReference>
<dbReference type="Pfam" id="PF01203">
    <property type="entry name" value="T2SSN"/>
    <property type="match status" value="1"/>
</dbReference>
<dbReference type="OrthoDB" id="6359046at2"/>
<keyword evidence="9 11" id="KW-0472">Membrane</keyword>
<dbReference type="STRING" id="135739.BTO32_01040"/>
<sequence length="263" mass="28402">MSDAKPTRFFRLGKLMGLLLLGLVTYLVALVIWVPAGWLWQQASGHVRLPSQVSVRQVSGTLWEGAAGLEVLGYPVRVTWGLGAPSLTGLSLPLEVRLDSVRSHLEGHLTLTWPGAGSLDARGRVDVAEFEDLIRRSGGAMIEGAVDVERLHLVWRDRSLSEADGLARWGGGRVTWPMAGQVGAADFPPMLAEMTRRPGGVSLSVRAAEAPGPAADVQVSWDGMMDIRVYKRMVDLAGQPWSDAARPSDVVFRVRQPLVPGGL</sequence>
<comment type="similarity">
    <text evidence="2">Belongs to the GSP N family.</text>
</comment>
<evidence type="ECO:0000256" key="6">
    <source>
        <dbReference type="ARBA" id="ARBA00022519"/>
    </source>
</evidence>
<reference evidence="12 13" key="1">
    <citation type="submission" date="2016-12" db="EMBL/GenBank/DDBJ databases">
        <title>Marinobacter lutaoensis whole genome sequencing.</title>
        <authorList>
            <person name="Verma A."/>
            <person name="Krishnamurthi S."/>
        </authorList>
    </citation>
    <scope>NUCLEOTIDE SEQUENCE [LARGE SCALE GENOMIC DNA]</scope>
    <source>
        <strain evidence="12 13">T5054</strain>
    </source>
</reference>
<keyword evidence="5" id="KW-1003">Cell membrane</keyword>
<keyword evidence="4" id="KW-0813">Transport</keyword>
<dbReference type="AlphaFoldDB" id="A0A1V2DXI9"/>
<evidence type="ECO:0000256" key="2">
    <source>
        <dbReference type="ARBA" id="ARBA00007208"/>
    </source>
</evidence>
<proteinExistence type="inferred from homology"/>
<dbReference type="RefSeq" id="WP_076722591.1">
    <property type="nucleotide sequence ID" value="NZ_JABWTC010000002.1"/>
</dbReference>
<dbReference type="GO" id="GO:0015628">
    <property type="term" value="P:protein secretion by the type II secretion system"/>
    <property type="evidence" value="ECO:0007669"/>
    <property type="project" value="InterPro"/>
</dbReference>
<name>A0A1V2DXI9_9GAMM</name>
<evidence type="ECO:0000313" key="12">
    <source>
        <dbReference type="EMBL" id="ONF45096.1"/>
    </source>
</evidence>
<dbReference type="GO" id="GO:0015627">
    <property type="term" value="C:type II protein secretion system complex"/>
    <property type="evidence" value="ECO:0007669"/>
    <property type="project" value="InterPro"/>
</dbReference>
<evidence type="ECO:0000256" key="8">
    <source>
        <dbReference type="ARBA" id="ARBA00022927"/>
    </source>
</evidence>
<evidence type="ECO:0000256" key="10">
    <source>
        <dbReference type="ARBA" id="ARBA00030772"/>
    </source>
</evidence>
<gene>
    <name evidence="12" type="ORF">BTO32_01040</name>
</gene>
<evidence type="ECO:0000256" key="1">
    <source>
        <dbReference type="ARBA" id="ARBA00004533"/>
    </source>
</evidence>
<feature type="transmembrane region" description="Helical" evidence="11">
    <location>
        <begin position="12"/>
        <end position="40"/>
    </location>
</feature>
<evidence type="ECO:0000256" key="11">
    <source>
        <dbReference type="SAM" id="Phobius"/>
    </source>
</evidence>
<keyword evidence="6" id="KW-0997">Cell inner membrane</keyword>
<keyword evidence="11" id="KW-1133">Transmembrane helix</keyword>
<comment type="caution">
    <text evidence="12">The sequence shown here is derived from an EMBL/GenBank/DDBJ whole genome shotgun (WGS) entry which is preliminary data.</text>
</comment>
<dbReference type="EMBL" id="MSCW01000001">
    <property type="protein sequence ID" value="ONF45096.1"/>
    <property type="molecule type" value="Genomic_DNA"/>
</dbReference>
<keyword evidence="7 11" id="KW-0812">Transmembrane</keyword>
<dbReference type="Proteomes" id="UP000189339">
    <property type="component" value="Unassembled WGS sequence"/>
</dbReference>
<keyword evidence="13" id="KW-1185">Reference proteome</keyword>
<evidence type="ECO:0000256" key="9">
    <source>
        <dbReference type="ARBA" id="ARBA00023136"/>
    </source>
</evidence>
<dbReference type="GO" id="GO:0005886">
    <property type="term" value="C:plasma membrane"/>
    <property type="evidence" value="ECO:0007669"/>
    <property type="project" value="UniProtKB-SubCell"/>
</dbReference>
<organism evidence="12 13">
    <name type="scientific">Marinobacter lutaoensis</name>
    <dbReference type="NCBI Taxonomy" id="135739"/>
    <lineage>
        <taxon>Bacteria</taxon>
        <taxon>Pseudomonadati</taxon>
        <taxon>Pseudomonadota</taxon>
        <taxon>Gammaproteobacteria</taxon>
        <taxon>Pseudomonadales</taxon>
        <taxon>Marinobacteraceae</taxon>
        <taxon>Marinobacter</taxon>
    </lineage>
</organism>
<evidence type="ECO:0000256" key="3">
    <source>
        <dbReference type="ARBA" id="ARBA00021563"/>
    </source>
</evidence>
<keyword evidence="8" id="KW-0653">Protein transport</keyword>
<evidence type="ECO:0000313" key="13">
    <source>
        <dbReference type="Proteomes" id="UP000189339"/>
    </source>
</evidence>
<protein>
    <recommendedName>
        <fullName evidence="3">Type II secretion system protein N</fullName>
    </recommendedName>
    <alternativeName>
        <fullName evidence="10">General secretion pathway protein N</fullName>
    </alternativeName>
</protein>
<accession>A0A1V2DXI9</accession>
<evidence type="ECO:0000256" key="7">
    <source>
        <dbReference type="ARBA" id="ARBA00022692"/>
    </source>
</evidence>